<dbReference type="InterPro" id="IPR008906">
    <property type="entry name" value="HATC_C_dom"/>
</dbReference>
<name>A0A8H7DGW9_9AGAR</name>
<dbReference type="AlphaFoldDB" id="A0A8H7DGW9"/>
<evidence type="ECO:0000313" key="3">
    <source>
        <dbReference type="EMBL" id="KAF7373885.1"/>
    </source>
</evidence>
<keyword evidence="4" id="KW-1185">Reference proteome</keyword>
<feature type="region of interest" description="Disordered" evidence="1">
    <location>
        <begin position="28"/>
        <end position="50"/>
    </location>
</feature>
<dbReference type="OrthoDB" id="3262464at2759"/>
<dbReference type="SUPFAM" id="SSF53098">
    <property type="entry name" value="Ribonuclease H-like"/>
    <property type="match status" value="1"/>
</dbReference>
<protein>
    <submittedName>
        <fullName evidence="3">Putative AC transposase</fullName>
    </submittedName>
</protein>
<evidence type="ECO:0000256" key="1">
    <source>
        <dbReference type="SAM" id="MobiDB-lite"/>
    </source>
</evidence>
<evidence type="ECO:0000313" key="4">
    <source>
        <dbReference type="Proteomes" id="UP000623467"/>
    </source>
</evidence>
<dbReference type="EMBL" id="JACAZH010000003">
    <property type="protein sequence ID" value="KAF7373885.1"/>
    <property type="molecule type" value="Genomic_DNA"/>
</dbReference>
<feature type="domain" description="HAT C-terminal dimerisation" evidence="2">
    <location>
        <begin position="68"/>
        <end position="151"/>
    </location>
</feature>
<dbReference type="GO" id="GO:0046983">
    <property type="term" value="F:protein dimerization activity"/>
    <property type="evidence" value="ECO:0007669"/>
    <property type="project" value="InterPro"/>
</dbReference>
<gene>
    <name evidence="3" type="ORF">MSAN_00600700</name>
</gene>
<comment type="caution">
    <text evidence="3">The sequence shown here is derived from an EMBL/GenBank/DDBJ whole genome shotgun (WGS) entry which is preliminary data.</text>
</comment>
<dbReference type="InterPro" id="IPR012337">
    <property type="entry name" value="RNaseH-like_sf"/>
</dbReference>
<sequence>MRPVTAPASQAAQALTSGFARFNALAKSLSDPDIGSPSPATPTVQSDEERAEAECRAVIEDERIIDDELTLYEAEGILDESNPEFKNLDLVHFWESHQYCLPYMFRVAFDVLPVQASAVPCERVFSSSEETDTIRRSSLSLKMIEMLQILKFIYRQDRIKFCGDLVATERELSVIDVDPEVIDSLLAAGKFEEVEALINSSWGESE</sequence>
<accession>A0A8H7DGW9</accession>
<proteinExistence type="predicted"/>
<organism evidence="3 4">
    <name type="scientific">Mycena sanguinolenta</name>
    <dbReference type="NCBI Taxonomy" id="230812"/>
    <lineage>
        <taxon>Eukaryota</taxon>
        <taxon>Fungi</taxon>
        <taxon>Dikarya</taxon>
        <taxon>Basidiomycota</taxon>
        <taxon>Agaricomycotina</taxon>
        <taxon>Agaricomycetes</taxon>
        <taxon>Agaricomycetidae</taxon>
        <taxon>Agaricales</taxon>
        <taxon>Marasmiineae</taxon>
        <taxon>Mycenaceae</taxon>
        <taxon>Mycena</taxon>
    </lineage>
</organism>
<evidence type="ECO:0000259" key="2">
    <source>
        <dbReference type="Pfam" id="PF05699"/>
    </source>
</evidence>
<reference evidence="3" key="1">
    <citation type="submission" date="2020-05" db="EMBL/GenBank/DDBJ databases">
        <title>Mycena genomes resolve the evolution of fungal bioluminescence.</title>
        <authorList>
            <person name="Tsai I.J."/>
        </authorList>
    </citation>
    <scope>NUCLEOTIDE SEQUENCE</scope>
    <source>
        <strain evidence="3">160909Yilan</strain>
    </source>
</reference>
<dbReference type="Proteomes" id="UP000623467">
    <property type="component" value="Unassembled WGS sequence"/>
</dbReference>
<dbReference type="Pfam" id="PF05699">
    <property type="entry name" value="Dimer_Tnp_hAT"/>
    <property type="match status" value="1"/>
</dbReference>